<keyword evidence="3" id="KW-1185">Reference proteome</keyword>
<dbReference type="EMBL" id="JACTNZ010000011">
    <property type="protein sequence ID" value="KAG5523733.1"/>
    <property type="molecule type" value="Genomic_DNA"/>
</dbReference>
<evidence type="ECO:0000313" key="3">
    <source>
        <dbReference type="Proteomes" id="UP000823749"/>
    </source>
</evidence>
<evidence type="ECO:0000313" key="2">
    <source>
        <dbReference type="EMBL" id="KAG5523733.1"/>
    </source>
</evidence>
<proteinExistence type="predicted"/>
<dbReference type="Proteomes" id="UP000823749">
    <property type="component" value="Chromosome 11"/>
</dbReference>
<comment type="caution">
    <text evidence="2">The sequence shown here is derived from an EMBL/GenBank/DDBJ whole genome shotgun (WGS) entry which is preliminary data.</text>
</comment>
<reference evidence="2" key="1">
    <citation type="submission" date="2020-08" db="EMBL/GenBank/DDBJ databases">
        <title>Plant Genome Project.</title>
        <authorList>
            <person name="Zhang R.-G."/>
        </authorList>
    </citation>
    <scope>NUCLEOTIDE SEQUENCE</scope>
    <source>
        <strain evidence="2">WSP0</strain>
        <tissue evidence="2">Leaf</tissue>
    </source>
</reference>
<evidence type="ECO:0000256" key="1">
    <source>
        <dbReference type="SAM" id="MobiDB-lite"/>
    </source>
</evidence>
<accession>A0AAV6I4X2</accession>
<organism evidence="2 3">
    <name type="scientific">Rhododendron griersonianum</name>
    <dbReference type="NCBI Taxonomy" id="479676"/>
    <lineage>
        <taxon>Eukaryota</taxon>
        <taxon>Viridiplantae</taxon>
        <taxon>Streptophyta</taxon>
        <taxon>Embryophyta</taxon>
        <taxon>Tracheophyta</taxon>
        <taxon>Spermatophyta</taxon>
        <taxon>Magnoliopsida</taxon>
        <taxon>eudicotyledons</taxon>
        <taxon>Gunneridae</taxon>
        <taxon>Pentapetalae</taxon>
        <taxon>asterids</taxon>
        <taxon>Ericales</taxon>
        <taxon>Ericaceae</taxon>
        <taxon>Ericoideae</taxon>
        <taxon>Rhodoreae</taxon>
        <taxon>Rhododendron</taxon>
    </lineage>
</organism>
<gene>
    <name evidence="2" type="ORF">RHGRI_030651</name>
</gene>
<protein>
    <submittedName>
        <fullName evidence="2">Uncharacterized protein</fullName>
    </submittedName>
</protein>
<feature type="region of interest" description="Disordered" evidence="1">
    <location>
        <begin position="67"/>
        <end position="117"/>
    </location>
</feature>
<name>A0AAV6I4X2_9ERIC</name>
<feature type="compositionally biased region" description="Polar residues" evidence="1">
    <location>
        <begin position="81"/>
        <end position="98"/>
    </location>
</feature>
<sequence>MYIQPRYLSKMLTGYENLRQKKMEHNVVELKGAGIKNVPKLLLGLNQSANGKVNDKEEVDIGRAVDGDEDFVLSDGEERLSANSDNDDPSGSKTNKVNGTGRRKKKACSSAQPPRKS</sequence>
<dbReference type="AlphaFoldDB" id="A0AAV6I4X2"/>